<keyword evidence="1" id="KW-0732">Signal</keyword>
<feature type="chain" id="PRO_5044291908" evidence="1">
    <location>
        <begin position="17"/>
        <end position="301"/>
    </location>
</feature>
<dbReference type="AlphaFoldDB" id="A0A0D3KRD6"/>
<dbReference type="KEGG" id="ehx:EMIHUDRAFT_224704"/>
<protein>
    <submittedName>
        <fullName evidence="2">Uncharacterized protein</fullName>
    </submittedName>
</protein>
<dbReference type="HOGENOM" id="CLU_925707_0_0_1"/>
<reference evidence="3" key="1">
    <citation type="journal article" date="2013" name="Nature">
        <title>Pan genome of the phytoplankton Emiliania underpins its global distribution.</title>
        <authorList>
            <person name="Read B.A."/>
            <person name="Kegel J."/>
            <person name="Klute M.J."/>
            <person name="Kuo A."/>
            <person name="Lefebvre S.C."/>
            <person name="Maumus F."/>
            <person name="Mayer C."/>
            <person name="Miller J."/>
            <person name="Monier A."/>
            <person name="Salamov A."/>
            <person name="Young J."/>
            <person name="Aguilar M."/>
            <person name="Claverie J.M."/>
            <person name="Frickenhaus S."/>
            <person name="Gonzalez K."/>
            <person name="Herman E.K."/>
            <person name="Lin Y.C."/>
            <person name="Napier J."/>
            <person name="Ogata H."/>
            <person name="Sarno A.F."/>
            <person name="Shmutz J."/>
            <person name="Schroeder D."/>
            <person name="de Vargas C."/>
            <person name="Verret F."/>
            <person name="von Dassow P."/>
            <person name="Valentin K."/>
            <person name="Van de Peer Y."/>
            <person name="Wheeler G."/>
            <person name="Dacks J.B."/>
            <person name="Delwiche C.F."/>
            <person name="Dyhrman S.T."/>
            <person name="Glockner G."/>
            <person name="John U."/>
            <person name="Richards T."/>
            <person name="Worden A.Z."/>
            <person name="Zhang X."/>
            <person name="Grigoriev I.V."/>
            <person name="Allen A.E."/>
            <person name="Bidle K."/>
            <person name="Borodovsky M."/>
            <person name="Bowler C."/>
            <person name="Brownlee C."/>
            <person name="Cock J.M."/>
            <person name="Elias M."/>
            <person name="Gladyshev V.N."/>
            <person name="Groth M."/>
            <person name="Guda C."/>
            <person name="Hadaegh A."/>
            <person name="Iglesias-Rodriguez M.D."/>
            <person name="Jenkins J."/>
            <person name="Jones B.M."/>
            <person name="Lawson T."/>
            <person name="Leese F."/>
            <person name="Lindquist E."/>
            <person name="Lobanov A."/>
            <person name="Lomsadze A."/>
            <person name="Malik S.B."/>
            <person name="Marsh M.E."/>
            <person name="Mackinder L."/>
            <person name="Mock T."/>
            <person name="Mueller-Roeber B."/>
            <person name="Pagarete A."/>
            <person name="Parker M."/>
            <person name="Probert I."/>
            <person name="Quesneville H."/>
            <person name="Raines C."/>
            <person name="Rensing S.A."/>
            <person name="Riano-Pachon D.M."/>
            <person name="Richier S."/>
            <person name="Rokitta S."/>
            <person name="Shiraiwa Y."/>
            <person name="Soanes D.M."/>
            <person name="van der Giezen M."/>
            <person name="Wahlund T.M."/>
            <person name="Williams B."/>
            <person name="Wilson W."/>
            <person name="Wolfe G."/>
            <person name="Wurch L.L."/>
        </authorList>
    </citation>
    <scope>NUCLEOTIDE SEQUENCE</scope>
</reference>
<dbReference type="EnsemblProtists" id="EOD38321">
    <property type="protein sequence ID" value="EOD38321"/>
    <property type="gene ID" value="EMIHUDRAFT_224704"/>
</dbReference>
<keyword evidence="3" id="KW-1185">Reference proteome</keyword>
<feature type="signal peptide" evidence="1">
    <location>
        <begin position="1"/>
        <end position="16"/>
    </location>
</feature>
<evidence type="ECO:0000313" key="3">
    <source>
        <dbReference type="Proteomes" id="UP000013827"/>
    </source>
</evidence>
<dbReference type="PaxDb" id="2903-EOD38321"/>
<accession>A0A0D3KRD6</accession>
<organism evidence="2 3">
    <name type="scientific">Emiliania huxleyi (strain CCMP1516)</name>
    <dbReference type="NCBI Taxonomy" id="280463"/>
    <lineage>
        <taxon>Eukaryota</taxon>
        <taxon>Haptista</taxon>
        <taxon>Haptophyta</taxon>
        <taxon>Prymnesiophyceae</taxon>
        <taxon>Isochrysidales</taxon>
        <taxon>Noelaerhabdaceae</taxon>
        <taxon>Emiliania</taxon>
    </lineage>
</organism>
<name>A0A0D3KRD6_EMIH1</name>
<evidence type="ECO:0000256" key="1">
    <source>
        <dbReference type="SAM" id="SignalP"/>
    </source>
</evidence>
<dbReference type="Proteomes" id="UP000013827">
    <property type="component" value="Unassembled WGS sequence"/>
</dbReference>
<dbReference type="RefSeq" id="XP_005790750.1">
    <property type="nucleotide sequence ID" value="XM_005790693.1"/>
</dbReference>
<evidence type="ECO:0000313" key="2">
    <source>
        <dbReference type="EnsemblProtists" id="EOD38321"/>
    </source>
</evidence>
<reference evidence="2" key="2">
    <citation type="submission" date="2024-10" db="UniProtKB">
        <authorList>
            <consortium name="EnsemblProtists"/>
        </authorList>
    </citation>
    <scope>IDENTIFICATION</scope>
</reference>
<sequence>MMVLLVLLAAPACISALAPTPRQPSLRHSKRLLPRLLPPCPTMAEGGFSGGFRSTLERLASNFVEARSRSAAELKQRWSQPPAPADASRLATVAASALVAAVVVEALSLGALTLGAWAFDLALAPGRGRLSAAAGAAWALRREWRSGRLVVEVLLAPLLFAAARRERAPISYLRERCLQAAAVAACALLTLRALDRGPLAALSLSPAAALAARLGAPALEEAPRAAVSAVADAAAAVGAAARALPLSSSVCGGLSRIASTEDVAVEIGRRALAAAWALYEDSWLRIVLRQLRGVLLQTLLG</sequence>
<proteinExistence type="predicted"/>
<dbReference type="GeneID" id="17283591"/>